<keyword evidence="3 5" id="KW-1133">Transmembrane helix</keyword>
<keyword evidence="6" id="KW-0732">Signal</keyword>
<dbReference type="PANTHER" id="PTHR22911">
    <property type="entry name" value="ACYL-MALONYL CONDENSING ENZYME-RELATED"/>
    <property type="match status" value="1"/>
</dbReference>
<evidence type="ECO:0000256" key="4">
    <source>
        <dbReference type="ARBA" id="ARBA00023136"/>
    </source>
</evidence>
<evidence type="ECO:0000256" key="3">
    <source>
        <dbReference type="ARBA" id="ARBA00022989"/>
    </source>
</evidence>
<dbReference type="InterPro" id="IPR000620">
    <property type="entry name" value="EamA_dom"/>
</dbReference>
<dbReference type="Pfam" id="PF00892">
    <property type="entry name" value="EamA"/>
    <property type="match status" value="1"/>
</dbReference>
<dbReference type="PANTHER" id="PTHR22911:SF6">
    <property type="entry name" value="SOLUTE CARRIER FAMILY 35 MEMBER G1"/>
    <property type="match status" value="1"/>
</dbReference>
<feature type="transmembrane region" description="Helical" evidence="5">
    <location>
        <begin position="36"/>
        <end position="56"/>
    </location>
</feature>
<name>A0A2P5HQF1_DIAHE</name>
<organism evidence="8 9">
    <name type="scientific">Diaporthe helianthi</name>
    <dbReference type="NCBI Taxonomy" id="158607"/>
    <lineage>
        <taxon>Eukaryota</taxon>
        <taxon>Fungi</taxon>
        <taxon>Dikarya</taxon>
        <taxon>Ascomycota</taxon>
        <taxon>Pezizomycotina</taxon>
        <taxon>Sordariomycetes</taxon>
        <taxon>Sordariomycetidae</taxon>
        <taxon>Diaporthales</taxon>
        <taxon>Diaporthaceae</taxon>
        <taxon>Diaporthe</taxon>
    </lineage>
</organism>
<feature type="signal peptide" evidence="6">
    <location>
        <begin position="1"/>
        <end position="20"/>
    </location>
</feature>
<keyword evidence="9" id="KW-1185">Reference proteome</keyword>
<keyword evidence="2 5" id="KW-0812">Transmembrane</keyword>
<dbReference type="AlphaFoldDB" id="A0A2P5HQF1"/>
<feature type="domain" description="EamA" evidence="7">
    <location>
        <begin position="49"/>
        <end position="103"/>
    </location>
</feature>
<evidence type="ECO:0000256" key="5">
    <source>
        <dbReference type="SAM" id="Phobius"/>
    </source>
</evidence>
<accession>A0A2P5HQF1</accession>
<evidence type="ECO:0000313" key="9">
    <source>
        <dbReference type="Proteomes" id="UP000094444"/>
    </source>
</evidence>
<dbReference type="Proteomes" id="UP000094444">
    <property type="component" value="Unassembled WGS sequence"/>
</dbReference>
<evidence type="ECO:0000256" key="6">
    <source>
        <dbReference type="SAM" id="SignalP"/>
    </source>
</evidence>
<dbReference type="SUPFAM" id="SSF103481">
    <property type="entry name" value="Multidrug resistance efflux transporter EmrE"/>
    <property type="match status" value="1"/>
</dbReference>
<feature type="transmembrane region" description="Helical" evidence="5">
    <location>
        <begin position="194"/>
        <end position="214"/>
    </location>
</feature>
<feature type="transmembrane region" description="Helical" evidence="5">
    <location>
        <begin position="172"/>
        <end position="188"/>
    </location>
</feature>
<evidence type="ECO:0000259" key="7">
    <source>
        <dbReference type="Pfam" id="PF00892"/>
    </source>
</evidence>
<protein>
    <submittedName>
        <fullName evidence="8">Integral membrane protein DUF6</fullName>
    </submittedName>
</protein>
<comment type="subcellular location">
    <subcellularLocation>
        <location evidence="1">Membrane</location>
        <topology evidence="1">Multi-pass membrane protein</topology>
    </subcellularLocation>
</comment>
<feature type="chain" id="PRO_5015152669" evidence="6">
    <location>
        <begin position="21"/>
        <end position="257"/>
    </location>
</feature>
<evidence type="ECO:0000256" key="1">
    <source>
        <dbReference type="ARBA" id="ARBA00004141"/>
    </source>
</evidence>
<dbReference type="OrthoDB" id="306876at2759"/>
<reference evidence="8" key="1">
    <citation type="submission" date="2017-09" db="EMBL/GenBank/DDBJ databases">
        <title>Polyketide synthases of a Diaporthe helianthi virulent isolate.</title>
        <authorList>
            <person name="Baroncelli R."/>
        </authorList>
    </citation>
    <scope>NUCLEOTIDE SEQUENCE [LARGE SCALE GENOMIC DNA]</scope>
    <source>
        <strain evidence="8">7/96</strain>
    </source>
</reference>
<keyword evidence="4 5" id="KW-0472">Membrane</keyword>
<dbReference type="InParanoid" id="A0A2P5HQF1"/>
<dbReference type="GO" id="GO:0016020">
    <property type="term" value="C:membrane"/>
    <property type="evidence" value="ECO:0007669"/>
    <property type="project" value="UniProtKB-SubCell"/>
</dbReference>
<evidence type="ECO:0000313" key="8">
    <source>
        <dbReference type="EMBL" id="POS72496.1"/>
    </source>
</evidence>
<evidence type="ECO:0000256" key="2">
    <source>
        <dbReference type="ARBA" id="ARBA00022692"/>
    </source>
</evidence>
<gene>
    <name evidence="8" type="ORF">DHEL01_v209114</name>
</gene>
<dbReference type="InterPro" id="IPR037185">
    <property type="entry name" value="EmrE-like"/>
</dbReference>
<proteinExistence type="predicted"/>
<sequence>MGRFASSAMVIASQILAAAANQVVKVLETDDDPVNPFQILFVRMLITGLAYSITYLSLSQATAVNFLAPMCATILSEYIARGTLAIINVAGAILALVGVVLVVQPIQIFDTGYHIADNEQIQDFHEKWKGVMPALVGVVGSTVSPPYPDGLYRYVKAATDTLAPLEIDCTRYFVITTITLVMVGQIPWPTSFTAWALMSVVGVLGGLMVSSITLRPSIIGGDLILCTGAFVHSWPIRKFIICGDSVGLLAGNMGTGI</sequence>
<dbReference type="EMBL" id="MAVT02000988">
    <property type="protein sequence ID" value="POS72496.1"/>
    <property type="molecule type" value="Genomic_DNA"/>
</dbReference>
<comment type="caution">
    <text evidence="8">The sequence shown here is derived from an EMBL/GenBank/DDBJ whole genome shotgun (WGS) entry which is preliminary data.</text>
</comment>
<feature type="transmembrane region" description="Helical" evidence="5">
    <location>
        <begin position="86"/>
        <end position="103"/>
    </location>
</feature>